<dbReference type="SUPFAM" id="SSF52129">
    <property type="entry name" value="Caspase-like"/>
    <property type="match status" value="1"/>
</dbReference>
<dbReference type="SUPFAM" id="SSF50998">
    <property type="entry name" value="Quinoprotein alcohol dehydrogenase-like"/>
    <property type="match status" value="1"/>
</dbReference>
<dbReference type="GeneID" id="95603966"/>
<dbReference type="RefSeq" id="WP_190103884.1">
    <property type="nucleotide sequence ID" value="NZ_BMUH01000006.1"/>
</dbReference>
<organism evidence="3 4">
    <name type="scientific">Streptomyces tanashiensis</name>
    <dbReference type="NCBI Taxonomy" id="67367"/>
    <lineage>
        <taxon>Bacteria</taxon>
        <taxon>Bacillati</taxon>
        <taxon>Actinomycetota</taxon>
        <taxon>Actinomycetes</taxon>
        <taxon>Kitasatosporales</taxon>
        <taxon>Streptomycetaceae</taxon>
        <taxon>Streptomyces</taxon>
    </lineage>
</organism>
<dbReference type="InterPro" id="IPR027417">
    <property type="entry name" value="P-loop_NTPase"/>
</dbReference>
<feature type="compositionally biased region" description="Basic and acidic residues" evidence="1">
    <location>
        <begin position="680"/>
        <end position="707"/>
    </location>
</feature>
<evidence type="ECO:0000259" key="2">
    <source>
        <dbReference type="Pfam" id="PF05729"/>
    </source>
</evidence>
<dbReference type="Gene3D" id="2.130.10.10">
    <property type="entry name" value="YVTN repeat-like/Quinoprotein amine dehydrogenase"/>
    <property type="match status" value="1"/>
</dbReference>
<protein>
    <submittedName>
        <fullName evidence="3">NACHT domain-containing protein</fullName>
    </submittedName>
</protein>
<dbReference type="SUPFAM" id="SSF52540">
    <property type="entry name" value="P-loop containing nucleoside triphosphate hydrolases"/>
    <property type="match status" value="1"/>
</dbReference>
<evidence type="ECO:0000256" key="1">
    <source>
        <dbReference type="SAM" id="MobiDB-lite"/>
    </source>
</evidence>
<reference evidence="3" key="1">
    <citation type="submission" date="2021-09" db="EMBL/GenBank/DDBJ databases">
        <title>Complete genome sequence and metabolic characterization of Streptomyces tanashiensis DSM 731 the producer of antibacterial Kalafungin and diverse secondary metabolites.</title>
        <authorList>
            <person name="Abbasi M.N."/>
            <person name="Anwar M.N."/>
            <person name="Alam K."/>
            <person name="Shoaib M."/>
            <person name="Lin Z."/>
            <person name="Hayat M."/>
            <person name="Ali M.I."/>
            <person name="Malik H.M.T."/>
            <person name="Ahmed I."/>
            <person name="Li A."/>
            <person name="Hailong Wang H."/>
            <person name="Zhang Y."/>
        </authorList>
    </citation>
    <scope>NUCLEOTIDE SEQUENCE</scope>
    <source>
        <strain evidence="3">Kala</strain>
    </source>
</reference>
<feature type="region of interest" description="Disordered" evidence="1">
    <location>
        <begin position="665"/>
        <end position="735"/>
    </location>
</feature>
<dbReference type="InterPro" id="IPR029030">
    <property type="entry name" value="Caspase-like_dom_sf"/>
</dbReference>
<dbReference type="EMBL" id="CP084204">
    <property type="protein sequence ID" value="UZX24865.1"/>
    <property type="molecule type" value="Genomic_DNA"/>
</dbReference>
<dbReference type="Gene3D" id="3.40.50.1460">
    <property type="match status" value="1"/>
</dbReference>
<gene>
    <name evidence="3" type="ORF">LDH80_31010</name>
</gene>
<name>A0ABY6R5M8_9ACTN</name>
<accession>A0ABY6R5M8</accession>
<proteinExistence type="predicted"/>
<dbReference type="InterPro" id="IPR007111">
    <property type="entry name" value="NACHT_NTPase"/>
</dbReference>
<evidence type="ECO:0000313" key="3">
    <source>
        <dbReference type="EMBL" id="UZX24865.1"/>
    </source>
</evidence>
<dbReference type="Proteomes" id="UP001164506">
    <property type="component" value="Chromosome"/>
</dbReference>
<dbReference type="Gene3D" id="3.40.50.300">
    <property type="entry name" value="P-loop containing nucleotide triphosphate hydrolases"/>
    <property type="match status" value="1"/>
</dbReference>
<sequence length="1513" mass="161393">MDGAGGAHGTDERVDLDRRLVVVGTGDYRHAHELPLAAEELRAAVRLFGGLGYRVDERIADTGLGATRDLLLDWAYRTRPTGTAVAVYWTGHGLTGPDRRHYLLCSDSHPDRLAGTALAAEDLTRYVLESGADRVLLVIDTCWAGQGGTDAAGAAERLRTALRQGAADGRRLTDFAVIAVARAGETASPMVFAAALETALARLSVSHKQRYLSVEQVVDTVNDVYRTAGVHQTARAHVETEGYAFFSFENTGYRPEARYDEGDVAELAARLARTGPEGLRRRADLENHFAPRGQGFEHAAPGRHGSYFVGRTAELDRVGHWLAHGDPEWGRGVLVTGGPGVGKSALLGKLLLRATARTADTPAPTAIHARHRFLEDLVTAVADAAGSSASTPQALLGALAARRTPLHLIVDALDEAGEVHGDDTEARRIATELLRPLLRVPCVRLLVGTRPHVLDAFDGEPAVLDLDAFRDSSGQDVADYARRLLQAPDGPGSRGPYDDAGAETVAREIAARAAGSFLSARIAARYLGRAAKPVDTTAPDWHARVPEVGETPGVTFLRVLRHQLGPDTARGLALLSALALAEGPGLPPDHVWRAMATACAAEPDTAFAWDDIAWLLGAVGEHLVEELDPDGRSVYRLYHQAYADALRATLAPTTRTRVAHALAALVPDTRQAPEDLDGPEDSHGGRLDGSEHLDVPEDPPGPEHPHGPEGPPGPEAPHRPEDPPGPQDRPPRRDWAAAPPYVRRHLAEHAEGTELLDALALDPAYLLTAGTSALQRVLNRATTEPARAAAHAVAHCAALLRSSTDPGTRAAQLRLSAFQSGAVELAAAVRRRYPELPWDTEWAELAPVPYTTLGTFDGGVDGAAVVAAHGRPALVTAEREGPVRAWDAEGGELLAELPGDLGRIAAVHGCPTRPWAALRTADRIWIWDVESRDLIGAPAAPPHTVDCAVTDLAGECLIAALDRRGTVTLMTASGEHLPLTLRAGPRRALLWRAFDGDRLAVAHHGGRLRVAVTRVHRWTERSRRARLTVWELGGASAATLTVGRTSHRALRGRDVEALALHRDTVAVATHLTLAGPLVGTWSGVRSDAVRLVEWSGHPHGPALLIAPGDGPASGPGSGGPRPEAGLMCLSATEYAVTARGTDGIVLGRTRTDAPVCRLLAAGQGPHGLRLVSLGADAWSAKGWHLEPPPEDGEAAEDPATTVRAGYRSGRPVVVVRDADGTRLLDGANGAVLDRMEARDDGPVVEAHPGAPVLLRDPPARKKRQRKRQAVGVRFWASGPPVSFPAMRGLAGAFPVPGVGPTRFVACFTHYEKGEHHLALHTADGRVKDAVNVGLNVVRAVRLVPDGARVFAVVVGYQYRSDGSSDEAPPPEPFLTVRSVPDDTVRFTMHLKTVEIVHDLGRWPQGPVLGYVTRDGELAVRTRFPASFKVDAGKPDIVTRPDRVRVTALRLQTRNGRPTVLTAGADGGLTLFAADTTEVLHRIHLGGEILGLDWLDDERLCVHTATGILCLRLS</sequence>
<keyword evidence="4" id="KW-1185">Reference proteome</keyword>
<evidence type="ECO:0000313" key="4">
    <source>
        <dbReference type="Proteomes" id="UP001164506"/>
    </source>
</evidence>
<dbReference type="InterPro" id="IPR011047">
    <property type="entry name" value="Quinoprotein_ADH-like_sf"/>
</dbReference>
<dbReference type="InterPro" id="IPR015943">
    <property type="entry name" value="WD40/YVTN_repeat-like_dom_sf"/>
</dbReference>
<feature type="domain" description="NACHT" evidence="2">
    <location>
        <begin position="333"/>
        <end position="475"/>
    </location>
</feature>
<dbReference type="Pfam" id="PF05729">
    <property type="entry name" value="NACHT"/>
    <property type="match status" value="1"/>
</dbReference>